<gene>
    <name evidence="11" type="ORF">VNO77_18104</name>
</gene>
<dbReference type="AlphaFoldDB" id="A0AAN9LK48"/>
<dbReference type="SMART" id="SM01114">
    <property type="entry name" value="CXC"/>
    <property type="match status" value="1"/>
</dbReference>
<evidence type="ECO:0000256" key="6">
    <source>
        <dbReference type="ARBA" id="ARBA00048568"/>
    </source>
</evidence>
<dbReference type="InterPro" id="IPR046341">
    <property type="entry name" value="SET_dom_sf"/>
</dbReference>
<dbReference type="GO" id="GO:0031507">
    <property type="term" value="P:heterochromatin formation"/>
    <property type="evidence" value="ECO:0007669"/>
    <property type="project" value="TreeGrafter"/>
</dbReference>
<evidence type="ECO:0000256" key="5">
    <source>
        <dbReference type="ARBA" id="ARBA00023242"/>
    </source>
</evidence>
<dbReference type="InterPro" id="IPR033467">
    <property type="entry name" value="Tesmin/TSO1-like_CXC"/>
</dbReference>
<reference evidence="11 12" key="1">
    <citation type="submission" date="2024-01" db="EMBL/GenBank/DDBJ databases">
        <title>The genomes of 5 underutilized Papilionoideae crops provide insights into root nodulation and disease resistanc.</title>
        <authorList>
            <person name="Jiang F."/>
        </authorList>
    </citation>
    <scope>NUCLEOTIDE SEQUENCE [LARGE SCALE GENOMIC DNA]</scope>
    <source>
        <strain evidence="11">LVBAO_FW01</strain>
        <tissue evidence="11">Leaves</tissue>
    </source>
</reference>
<dbReference type="GO" id="GO:0050793">
    <property type="term" value="P:regulation of developmental process"/>
    <property type="evidence" value="ECO:0007669"/>
    <property type="project" value="UniProtKB-ARBA"/>
</dbReference>
<evidence type="ECO:0000256" key="8">
    <source>
        <dbReference type="SAM" id="MobiDB-lite"/>
    </source>
</evidence>
<sequence length="924" mass="104146">MVSNKITASTSRPQKQLVEATTDGVRTMLTDLEKLIDQIIMEKEESVKEKLQRNRENVERQVSTFMSEISRRDSLQTEENTNQMFSSRIDNPICNFKGFRQGPVEKDHINNHDKMSEASIKIPYLGRLPPYTSWVYMPRSQRMRKDQSVIGKKQIYYEKHGGETTICSDDEEEIAGSKDLKYKFSEGEDRVLWMAFGESGINEEVLSIVRLFVHATATEIQERYEILKERNTRNLDQHSEDSGGCEPHTDICLEKSLSAALDSFDNFFCRRCISGKQPVWSEPEGDREPCSDQCYLRLKDVNIWTENSAQGSFQDKRVKPMEEVEGILTSTSSSSKEPGNQSTKAILQEERYNYVTTPFTTEIYCRGDPNSAVPVSGSMRKREVINLDESQNSCKKLKKISDDIVTANSNGTRDQHLDASLKSLVEHNSNKLIASGSTCNGEDDEGVEDAQKDVTNVIEFKQLSNSSEVQAGEMPSISGWKLLEKELYLKGVEMFGRNSSIDSQHGSDYFLDLVQCECSITAVYPLLTIPIVIFFQVSAHALLTLCSCLIARNLLSGLKTCMEVATYLYAGGESMPHGSIPGSIIDKNEKINIERKEGCFLVRQPIRGRVAFLSSCACVNLCTFALWDQEMPSRSRLLRKRGKPKKYNYSRKSAGLPPILRRIAYRKNLDNKQYTPCACPGMCGKQCPCLRNGSCCEKYCGCSRLCKNRFRGCYCAKSQCRSRLCPCFAANRECDPDVCRNCWISCGDGSLGEPPRRGDGQCGNMMLLLGQKQRILLAASNVAGWGAFSKNPVKKNDCLGEYTGELISQREAEKRGKLYDRTNSSFLFDLNDQYVVDAIRKGDKLKFANHSTKPNCYPKVMLVAGDHRIGIFADVNIEAGAELFYDYRYGPEQSPQWIRELNAGPSRKDESAVSHSKTKKHQSH</sequence>
<dbReference type="InterPro" id="IPR045318">
    <property type="entry name" value="EZH1/2-like"/>
</dbReference>
<name>A0AAN9LK48_CANGL</name>
<evidence type="ECO:0000256" key="1">
    <source>
        <dbReference type="ARBA" id="ARBA00004123"/>
    </source>
</evidence>
<dbReference type="InterPro" id="IPR025778">
    <property type="entry name" value="Hist-Lys_N-MeTrfase_plant"/>
</dbReference>
<dbReference type="InterPro" id="IPR041355">
    <property type="entry name" value="Pre-SET_CXC"/>
</dbReference>
<dbReference type="PROSITE" id="PS51576">
    <property type="entry name" value="SAM_MT43_EZ"/>
    <property type="match status" value="1"/>
</dbReference>
<dbReference type="PANTHER" id="PTHR45747">
    <property type="entry name" value="HISTONE-LYSINE N-METHYLTRANSFERASE E(Z)"/>
    <property type="match status" value="1"/>
</dbReference>
<dbReference type="Pfam" id="PF00856">
    <property type="entry name" value="SET"/>
    <property type="match status" value="1"/>
</dbReference>
<feature type="domain" description="SET" evidence="9">
    <location>
        <begin position="773"/>
        <end position="888"/>
    </location>
</feature>
<dbReference type="PROSITE" id="PS51633">
    <property type="entry name" value="CXC"/>
    <property type="match status" value="1"/>
</dbReference>
<dbReference type="SMART" id="SM00317">
    <property type="entry name" value="SET"/>
    <property type="match status" value="1"/>
</dbReference>
<evidence type="ECO:0000256" key="4">
    <source>
        <dbReference type="ARBA" id="ARBA00022691"/>
    </source>
</evidence>
<evidence type="ECO:0000256" key="3">
    <source>
        <dbReference type="ARBA" id="ARBA00022679"/>
    </source>
</evidence>
<comment type="caution">
    <text evidence="11">The sequence shown here is derived from an EMBL/GenBank/DDBJ whole genome shotgun (WGS) entry which is preliminary data.</text>
</comment>
<dbReference type="GO" id="GO:0031519">
    <property type="term" value="C:PcG protein complex"/>
    <property type="evidence" value="ECO:0007669"/>
    <property type="project" value="InterPro"/>
</dbReference>
<dbReference type="Gene3D" id="2.170.270.10">
    <property type="entry name" value="SET domain"/>
    <property type="match status" value="1"/>
</dbReference>
<evidence type="ECO:0000259" key="9">
    <source>
        <dbReference type="PROSITE" id="PS50280"/>
    </source>
</evidence>
<dbReference type="Pfam" id="PF18264">
    <property type="entry name" value="preSET_CXC"/>
    <property type="match status" value="1"/>
</dbReference>
<keyword evidence="12" id="KW-1185">Reference proteome</keyword>
<dbReference type="SUPFAM" id="SSF82199">
    <property type="entry name" value="SET domain"/>
    <property type="match status" value="1"/>
</dbReference>
<evidence type="ECO:0000256" key="2">
    <source>
        <dbReference type="ARBA" id="ARBA00022603"/>
    </source>
</evidence>
<keyword evidence="2" id="KW-0489">Methyltransferase</keyword>
<organism evidence="11 12">
    <name type="scientific">Canavalia gladiata</name>
    <name type="common">Sword bean</name>
    <name type="synonym">Dolichos gladiatus</name>
    <dbReference type="NCBI Taxonomy" id="3824"/>
    <lineage>
        <taxon>Eukaryota</taxon>
        <taxon>Viridiplantae</taxon>
        <taxon>Streptophyta</taxon>
        <taxon>Embryophyta</taxon>
        <taxon>Tracheophyta</taxon>
        <taxon>Spermatophyta</taxon>
        <taxon>Magnoliopsida</taxon>
        <taxon>eudicotyledons</taxon>
        <taxon>Gunneridae</taxon>
        <taxon>Pentapetalae</taxon>
        <taxon>rosids</taxon>
        <taxon>fabids</taxon>
        <taxon>Fabales</taxon>
        <taxon>Fabaceae</taxon>
        <taxon>Papilionoideae</taxon>
        <taxon>50 kb inversion clade</taxon>
        <taxon>NPAAA clade</taxon>
        <taxon>indigoferoid/millettioid clade</taxon>
        <taxon>Phaseoleae</taxon>
        <taxon>Canavalia</taxon>
    </lineage>
</organism>
<dbReference type="InterPro" id="IPR058609">
    <property type="entry name" value="HTH_CLF-like"/>
</dbReference>
<feature type="domain" description="CXC" evidence="10">
    <location>
        <begin position="660"/>
        <end position="759"/>
    </location>
</feature>
<accession>A0AAN9LK48</accession>
<dbReference type="GO" id="GO:0003682">
    <property type="term" value="F:chromatin binding"/>
    <property type="evidence" value="ECO:0007669"/>
    <property type="project" value="TreeGrafter"/>
</dbReference>
<dbReference type="PROSITE" id="PS50280">
    <property type="entry name" value="SET"/>
    <property type="match status" value="1"/>
</dbReference>
<dbReference type="GO" id="GO:0032259">
    <property type="term" value="P:methylation"/>
    <property type="evidence" value="ECO:0007669"/>
    <property type="project" value="UniProtKB-KW"/>
</dbReference>
<comment type="subcellular location">
    <subcellularLocation>
        <location evidence="1">Nucleus</location>
    </subcellularLocation>
</comment>
<dbReference type="PANTHER" id="PTHR45747:SF14">
    <property type="entry name" value="HISTONE-LYSINE N-METHYLTRANSFERASE EZA1"/>
    <property type="match status" value="1"/>
</dbReference>
<dbReference type="InterPro" id="IPR001214">
    <property type="entry name" value="SET_dom"/>
</dbReference>
<keyword evidence="3" id="KW-0808">Transferase</keyword>
<protein>
    <submittedName>
        <fullName evidence="11">Uncharacterized protein</fullName>
    </submittedName>
</protein>
<dbReference type="Proteomes" id="UP001367508">
    <property type="component" value="Unassembled WGS sequence"/>
</dbReference>
<keyword evidence="5" id="KW-0539">Nucleus</keyword>
<dbReference type="GO" id="GO:0140951">
    <property type="term" value="F:histone H3K27 trimethyltransferase activity"/>
    <property type="evidence" value="ECO:0007669"/>
    <property type="project" value="UniProtKB-EC"/>
</dbReference>
<dbReference type="CDD" id="cd10519">
    <property type="entry name" value="SET_EZH"/>
    <property type="match status" value="1"/>
</dbReference>
<evidence type="ECO:0000259" key="10">
    <source>
        <dbReference type="PROSITE" id="PS51633"/>
    </source>
</evidence>
<evidence type="ECO:0000256" key="7">
    <source>
        <dbReference type="SAM" id="Coils"/>
    </source>
</evidence>
<dbReference type="Pfam" id="PF25996">
    <property type="entry name" value="HTH_CLF_N"/>
    <property type="match status" value="1"/>
</dbReference>
<dbReference type="InterPro" id="IPR026489">
    <property type="entry name" value="CXC_dom"/>
</dbReference>
<comment type="catalytic activity">
    <reaction evidence="6">
        <text>L-lysyl(27)-[histone H3] + 3 S-adenosyl-L-methionine = N(6),N(6),N(6)-trimethyl-L-lysyl(27)-[histone H3] + 3 S-adenosyl-L-homocysteine + 3 H(+)</text>
        <dbReference type="Rhea" id="RHEA:60292"/>
        <dbReference type="Rhea" id="RHEA-COMP:15535"/>
        <dbReference type="Rhea" id="RHEA-COMP:15548"/>
        <dbReference type="ChEBI" id="CHEBI:15378"/>
        <dbReference type="ChEBI" id="CHEBI:29969"/>
        <dbReference type="ChEBI" id="CHEBI:57856"/>
        <dbReference type="ChEBI" id="CHEBI:59789"/>
        <dbReference type="ChEBI" id="CHEBI:61961"/>
        <dbReference type="EC" id="2.1.1.356"/>
    </reaction>
</comment>
<feature type="region of interest" description="Disordered" evidence="8">
    <location>
        <begin position="901"/>
        <end position="924"/>
    </location>
</feature>
<keyword evidence="7" id="KW-0175">Coiled coil</keyword>
<dbReference type="FunFam" id="2.170.270.10:FF:000001">
    <property type="entry name" value="Putative histone-lysine N-methyltransferase EZH2"/>
    <property type="match status" value="1"/>
</dbReference>
<feature type="coiled-coil region" evidence="7">
    <location>
        <begin position="29"/>
        <end position="68"/>
    </location>
</feature>
<keyword evidence="4" id="KW-0949">S-adenosyl-L-methionine</keyword>
<dbReference type="EMBL" id="JAYMYQ010000004">
    <property type="protein sequence ID" value="KAK7337525.1"/>
    <property type="molecule type" value="Genomic_DNA"/>
</dbReference>
<evidence type="ECO:0000313" key="11">
    <source>
        <dbReference type="EMBL" id="KAK7337525.1"/>
    </source>
</evidence>
<proteinExistence type="predicted"/>
<evidence type="ECO:0000313" key="12">
    <source>
        <dbReference type="Proteomes" id="UP001367508"/>
    </source>
</evidence>